<keyword evidence="10" id="KW-1185">Reference proteome</keyword>
<dbReference type="EMBL" id="FNIN01000002">
    <property type="protein sequence ID" value="SDN50223.1"/>
    <property type="molecule type" value="Genomic_DNA"/>
</dbReference>
<dbReference type="RefSeq" id="WP_234970946.1">
    <property type="nucleotide sequence ID" value="NZ_FNIN01000002.1"/>
</dbReference>
<evidence type="ECO:0000256" key="1">
    <source>
        <dbReference type="ARBA" id="ARBA00001638"/>
    </source>
</evidence>
<proteinExistence type="predicted"/>
<evidence type="ECO:0000313" key="10">
    <source>
        <dbReference type="Proteomes" id="UP000199602"/>
    </source>
</evidence>
<feature type="domain" description="HD/PDEase" evidence="8">
    <location>
        <begin position="31"/>
        <end position="142"/>
    </location>
</feature>
<protein>
    <recommendedName>
        <fullName evidence="5">5'-deoxynucleotidase</fullName>
        <ecNumber evidence="5">3.1.3.89</ecNumber>
    </recommendedName>
</protein>
<dbReference type="InterPro" id="IPR039356">
    <property type="entry name" value="YfbR/HDDC2"/>
</dbReference>
<dbReference type="SUPFAM" id="SSF109604">
    <property type="entry name" value="HD-domain/PDEase-like"/>
    <property type="match status" value="1"/>
</dbReference>
<dbReference type="Gene3D" id="1.10.3210.10">
    <property type="entry name" value="Hypothetical protein af1432"/>
    <property type="match status" value="1"/>
</dbReference>
<comment type="subunit">
    <text evidence="4">Homodimer.</text>
</comment>
<keyword evidence="7 9" id="KW-0378">Hydrolase</keyword>
<dbReference type="InterPro" id="IPR003607">
    <property type="entry name" value="HD/PDEase_dom"/>
</dbReference>
<sequence length="196" mass="22531">MDELKRLVDFFFEAGMLKKTPRSGYQFLGTGKENVAEHSFRTAIIGFSLAKIVGADAYKTAIMCLFHDFSEARCGDFNYVNKIYNQARSRDALADALSGIHFSQEILELFDDLENVLSVEAILAHDADQLDLILNLKEELDLGNQYAKKWIDCAVKRLRSKEAKILATQIIKTDHTDWWFQIKDSSWWEQKNGRKD</sequence>
<keyword evidence="6" id="KW-0479">Metal-binding</keyword>
<dbReference type="Proteomes" id="UP000199602">
    <property type="component" value="Unassembled WGS sequence"/>
</dbReference>
<name>A0A1H0BX91_9BACT</name>
<evidence type="ECO:0000256" key="3">
    <source>
        <dbReference type="ARBA" id="ARBA00001941"/>
    </source>
</evidence>
<dbReference type="GO" id="GO:0046872">
    <property type="term" value="F:metal ion binding"/>
    <property type="evidence" value="ECO:0007669"/>
    <property type="project" value="UniProtKB-KW"/>
</dbReference>
<dbReference type="STRING" id="206665.SAMN04488516_102325"/>
<dbReference type="PANTHER" id="PTHR11845:SF13">
    <property type="entry name" value="5'-DEOXYNUCLEOTIDASE HDDC2"/>
    <property type="match status" value="1"/>
</dbReference>
<evidence type="ECO:0000256" key="7">
    <source>
        <dbReference type="ARBA" id="ARBA00022801"/>
    </source>
</evidence>
<reference evidence="9 10" key="1">
    <citation type="submission" date="2016-10" db="EMBL/GenBank/DDBJ databases">
        <authorList>
            <person name="de Groot N.N."/>
        </authorList>
    </citation>
    <scope>NUCLEOTIDE SEQUENCE [LARGE SCALE GENOMIC DNA]</scope>
    <source>
        <strain evidence="9 10">DSM 15269</strain>
    </source>
</reference>
<gene>
    <name evidence="9" type="ORF">SAMN04488516_102325</name>
</gene>
<dbReference type="Pfam" id="PF13023">
    <property type="entry name" value="HD_3"/>
    <property type="match status" value="1"/>
</dbReference>
<dbReference type="GO" id="GO:0002953">
    <property type="term" value="F:5'-deoxynucleotidase activity"/>
    <property type="evidence" value="ECO:0007669"/>
    <property type="project" value="UniProtKB-EC"/>
</dbReference>
<organism evidence="9 10">
    <name type="scientific">Desulfonauticus submarinus</name>
    <dbReference type="NCBI Taxonomy" id="206665"/>
    <lineage>
        <taxon>Bacteria</taxon>
        <taxon>Pseudomonadati</taxon>
        <taxon>Thermodesulfobacteriota</taxon>
        <taxon>Desulfovibrionia</taxon>
        <taxon>Desulfovibrionales</taxon>
        <taxon>Desulfonauticaceae</taxon>
        <taxon>Desulfonauticus</taxon>
    </lineage>
</organism>
<dbReference type="EC" id="3.1.3.89" evidence="5"/>
<dbReference type="GO" id="GO:0005737">
    <property type="term" value="C:cytoplasm"/>
    <property type="evidence" value="ECO:0007669"/>
    <property type="project" value="TreeGrafter"/>
</dbReference>
<comment type="cofactor">
    <cofactor evidence="3">
        <name>Co(2+)</name>
        <dbReference type="ChEBI" id="CHEBI:48828"/>
    </cofactor>
</comment>
<comment type="cofactor">
    <cofactor evidence="2">
        <name>Mn(2+)</name>
        <dbReference type="ChEBI" id="CHEBI:29035"/>
    </cofactor>
</comment>
<dbReference type="SMART" id="SM00471">
    <property type="entry name" value="HDc"/>
    <property type="match status" value="1"/>
</dbReference>
<evidence type="ECO:0000256" key="4">
    <source>
        <dbReference type="ARBA" id="ARBA00011738"/>
    </source>
</evidence>
<evidence type="ECO:0000259" key="8">
    <source>
        <dbReference type="SMART" id="SM00471"/>
    </source>
</evidence>
<comment type="catalytic activity">
    <reaction evidence="1">
        <text>a 2'-deoxyribonucleoside 5'-phosphate + H2O = a 2'-deoxyribonucleoside + phosphate</text>
        <dbReference type="Rhea" id="RHEA:36167"/>
        <dbReference type="ChEBI" id="CHEBI:15377"/>
        <dbReference type="ChEBI" id="CHEBI:18274"/>
        <dbReference type="ChEBI" id="CHEBI:43474"/>
        <dbReference type="ChEBI" id="CHEBI:65317"/>
        <dbReference type="EC" id="3.1.3.89"/>
    </reaction>
</comment>
<dbReference type="InterPro" id="IPR006674">
    <property type="entry name" value="HD_domain"/>
</dbReference>
<accession>A0A1H0BX91</accession>
<evidence type="ECO:0000256" key="2">
    <source>
        <dbReference type="ARBA" id="ARBA00001936"/>
    </source>
</evidence>
<dbReference type="PANTHER" id="PTHR11845">
    <property type="entry name" value="5'-DEOXYNUCLEOTIDASE HDDC2"/>
    <property type="match status" value="1"/>
</dbReference>
<evidence type="ECO:0000256" key="5">
    <source>
        <dbReference type="ARBA" id="ARBA00012964"/>
    </source>
</evidence>
<dbReference type="AlphaFoldDB" id="A0A1H0BX91"/>
<evidence type="ECO:0000313" key="9">
    <source>
        <dbReference type="EMBL" id="SDN50223.1"/>
    </source>
</evidence>
<evidence type="ECO:0000256" key="6">
    <source>
        <dbReference type="ARBA" id="ARBA00022723"/>
    </source>
</evidence>